<evidence type="ECO:0000313" key="13">
    <source>
        <dbReference type="Proteomes" id="UP001059546"/>
    </source>
</evidence>
<dbReference type="InterPro" id="IPR015424">
    <property type="entry name" value="PyrdxlP-dep_Trfase"/>
</dbReference>
<evidence type="ECO:0000313" key="12">
    <source>
        <dbReference type="EMBL" id="UTX42610.1"/>
    </source>
</evidence>
<keyword evidence="8" id="KW-0746">Sphingolipid metabolism</keyword>
<dbReference type="PANTHER" id="PTHR13693">
    <property type="entry name" value="CLASS II AMINOTRANSFERASE/8-AMINO-7-OXONONANOATE SYNTHASE"/>
    <property type="match status" value="1"/>
</dbReference>
<gene>
    <name evidence="12" type="ORF">GPU96_02g03220</name>
</gene>
<organism evidence="12 13">
    <name type="scientific">Encephalitozoon hellem</name>
    <name type="common">Microsporidian parasite</name>
    <dbReference type="NCBI Taxonomy" id="27973"/>
    <lineage>
        <taxon>Eukaryota</taxon>
        <taxon>Fungi</taxon>
        <taxon>Fungi incertae sedis</taxon>
        <taxon>Microsporidia</taxon>
        <taxon>Unikaryonidae</taxon>
        <taxon>Encephalitozoon</taxon>
    </lineage>
</organism>
<dbReference type="GO" id="GO:0005783">
    <property type="term" value="C:endoplasmic reticulum"/>
    <property type="evidence" value="ECO:0007669"/>
    <property type="project" value="TreeGrafter"/>
</dbReference>
<reference evidence="12" key="1">
    <citation type="submission" date="2021-05" db="EMBL/GenBank/DDBJ databases">
        <title>Encephalitozoon hellem ATCC 50604 Complete Genome.</title>
        <authorList>
            <person name="Mascarenhas dos Santos A.C."/>
            <person name="Julian A.T."/>
            <person name="Pombert J.-F."/>
        </authorList>
    </citation>
    <scope>NUCLEOTIDE SEQUENCE</scope>
    <source>
        <strain evidence="12">ATCC 50604</strain>
    </source>
</reference>
<evidence type="ECO:0000256" key="3">
    <source>
        <dbReference type="ARBA" id="ARBA00004991"/>
    </source>
</evidence>
<dbReference type="InterPro" id="IPR050087">
    <property type="entry name" value="AON_synthase_class-II"/>
</dbReference>
<evidence type="ECO:0000256" key="1">
    <source>
        <dbReference type="ARBA" id="ARBA00001933"/>
    </source>
</evidence>
<evidence type="ECO:0000256" key="10">
    <source>
        <dbReference type="ARBA" id="ARBA00023315"/>
    </source>
</evidence>
<evidence type="ECO:0000256" key="2">
    <source>
        <dbReference type="ARBA" id="ARBA00004760"/>
    </source>
</evidence>
<evidence type="ECO:0000256" key="6">
    <source>
        <dbReference type="ARBA" id="ARBA00022679"/>
    </source>
</evidence>
<dbReference type="GO" id="GO:0016020">
    <property type="term" value="C:membrane"/>
    <property type="evidence" value="ECO:0007669"/>
    <property type="project" value="GOC"/>
</dbReference>
<comment type="cofactor">
    <cofactor evidence="1">
        <name>pyridoxal 5'-phosphate</name>
        <dbReference type="ChEBI" id="CHEBI:597326"/>
    </cofactor>
</comment>
<dbReference type="GO" id="GO:0030170">
    <property type="term" value="F:pyridoxal phosphate binding"/>
    <property type="evidence" value="ECO:0007669"/>
    <property type="project" value="InterPro"/>
</dbReference>
<comment type="similarity">
    <text evidence="4">Belongs to the class-II pyridoxal-phosphate-dependent aminotransferase family.</text>
</comment>
<keyword evidence="10" id="KW-0012">Acyltransferase</keyword>
<keyword evidence="9" id="KW-0443">Lipid metabolism</keyword>
<dbReference type="InterPro" id="IPR015421">
    <property type="entry name" value="PyrdxlP-dep_Trfase_major"/>
</dbReference>
<dbReference type="GO" id="GO:0046513">
    <property type="term" value="P:ceramide biosynthetic process"/>
    <property type="evidence" value="ECO:0007669"/>
    <property type="project" value="TreeGrafter"/>
</dbReference>
<dbReference type="InterPro" id="IPR004839">
    <property type="entry name" value="Aminotransferase_I/II_large"/>
</dbReference>
<evidence type="ECO:0000256" key="5">
    <source>
        <dbReference type="ARBA" id="ARBA00013220"/>
    </source>
</evidence>
<evidence type="ECO:0000259" key="11">
    <source>
        <dbReference type="Pfam" id="PF00155"/>
    </source>
</evidence>
<name>A0A9Q9FAW3_ENCHE</name>
<dbReference type="EC" id="2.3.1.50" evidence="5"/>
<dbReference type="PANTHER" id="PTHR13693:SF2">
    <property type="entry name" value="SERINE PALMITOYLTRANSFERASE 1"/>
    <property type="match status" value="1"/>
</dbReference>
<dbReference type="AlphaFoldDB" id="A0A9Q9FAW3"/>
<evidence type="ECO:0000256" key="7">
    <source>
        <dbReference type="ARBA" id="ARBA00022898"/>
    </source>
</evidence>
<accession>A0A9Q9FAW3</accession>
<protein>
    <recommendedName>
        <fullName evidence="5">serine C-palmitoyltransferase</fullName>
        <ecNumber evidence="5">2.3.1.50</ecNumber>
    </recommendedName>
</protein>
<dbReference type="GO" id="GO:0046512">
    <property type="term" value="P:sphingosine biosynthetic process"/>
    <property type="evidence" value="ECO:0007669"/>
    <property type="project" value="TreeGrafter"/>
</dbReference>
<dbReference type="Proteomes" id="UP001059546">
    <property type="component" value="Chromosome II"/>
</dbReference>
<dbReference type="SUPFAM" id="SSF53383">
    <property type="entry name" value="PLP-dependent transferases"/>
    <property type="match status" value="1"/>
</dbReference>
<comment type="pathway">
    <text evidence="2">Lipid metabolism; sphingolipid metabolism.</text>
</comment>
<dbReference type="GO" id="GO:0004758">
    <property type="term" value="F:serine C-palmitoyltransferase activity"/>
    <property type="evidence" value="ECO:0007669"/>
    <property type="project" value="TreeGrafter"/>
</dbReference>
<dbReference type="EMBL" id="CP075148">
    <property type="protein sequence ID" value="UTX42610.1"/>
    <property type="molecule type" value="Genomic_DNA"/>
</dbReference>
<proteinExistence type="inferred from homology"/>
<dbReference type="Pfam" id="PF00155">
    <property type="entry name" value="Aminotran_1_2"/>
    <property type="match status" value="1"/>
</dbReference>
<evidence type="ECO:0000256" key="8">
    <source>
        <dbReference type="ARBA" id="ARBA00022919"/>
    </source>
</evidence>
<sequence length="422" mass="47911">MELVYTIGDLLVSYWKDILKIIVETFVIYLVVKFRYRSRKDIIIFPQNVIDKLVEEFDPDDLVKNVPSDVMLPSIYREGMLDLANFDVFELSMENKDEVIEVIRKYGVGTCGPRGFYGTLDIHLDLEETISKELDVEATIVYPNSFTAVCSIISCFCKQQDIVFYHEDSNEAILRGIGLSKSKSIEFGSVSDLEIKLGYFAGPKVRNFVIVEGLSRNTGNVVDIRTMLRLRDKYKFRIILDESYSIPLLNKRGVCGMNGISLREIDIVIGSLSAGFCSTGAFATGTYYTVDYQKLSGSSYCFSASMPGGMAKAGILNVKRDFDYEDLRDKIRQFHASFESKTYEIVSSLLSPVIIVAKKKEIRRPISREVLLKEVLDIRNELFENGIIIGFNHNPYPSLRVCLKARIAEEEIARLVALLNKW</sequence>
<keyword evidence="7" id="KW-0663">Pyridoxal phosphate</keyword>
<feature type="domain" description="Aminotransferase class I/classII large" evidence="11">
    <location>
        <begin position="97"/>
        <end position="417"/>
    </location>
</feature>
<evidence type="ECO:0000256" key="4">
    <source>
        <dbReference type="ARBA" id="ARBA00008392"/>
    </source>
</evidence>
<comment type="pathway">
    <text evidence="3">Sphingolipid metabolism.</text>
</comment>
<evidence type="ECO:0000256" key="9">
    <source>
        <dbReference type="ARBA" id="ARBA00023098"/>
    </source>
</evidence>
<dbReference type="Gene3D" id="3.40.640.10">
    <property type="entry name" value="Type I PLP-dependent aspartate aminotransferase-like (Major domain)"/>
    <property type="match status" value="1"/>
</dbReference>
<keyword evidence="6" id="KW-0808">Transferase</keyword>